<dbReference type="AlphaFoldDB" id="A0A553NC82"/>
<protein>
    <submittedName>
        <fullName evidence="1">Uncharacterized protein</fullName>
    </submittedName>
</protein>
<organism evidence="1 2">
    <name type="scientific">Tigriopus californicus</name>
    <name type="common">Marine copepod</name>
    <dbReference type="NCBI Taxonomy" id="6832"/>
    <lineage>
        <taxon>Eukaryota</taxon>
        <taxon>Metazoa</taxon>
        <taxon>Ecdysozoa</taxon>
        <taxon>Arthropoda</taxon>
        <taxon>Crustacea</taxon>
        <taxon>Multicrustacea</taxon>
        <taxon>Hexanauplia</taxon>
        <taxon>Copepoda</taxon>
        <taxon>Harpacticoida</taxon>
        <taxon>Harpacticidae</taxon>
        <taxon>Tigriopus</taxon>
    </lineage>
</organism>
<keyword evidence="2" id="KW-1185">Reference proteome</keyword>
<name>A0A553NC82_TIGCA</name>
<proteinExistence type="predicted"/>
<comment type="caution">
    <text evidence="1">The sequence shown here is derived from an EMBL/GenBank/DDBJ whole genome shotgun (WGS) entry which is preliminary data.</text>
</comment>
<evidence type="ECO:0000313" key="2">
    <source>
        <dbReference type="Proteomes" id="UP000318571"/>
    </source>
</evidence>
<dbReference type="EMBL" id="VCGU01000458">
    <property type="protein sequence ID" value="TRY63056.1"/>
    <property type="molecule type" value="Genomic_DNA"/>
</dbReference>
<gene>
    <name evidence="1" type="ORF">TCAL_15213</name>
</gene>
<dbReference type="Proteomes" id="UP000318571">
    <property type="component" value="Chromosome 10"/>
</dbReference>
<evidence type="ECO:0000313" key="1">
    <source>
        <dbReference type="EMBL" id="TRY63056.1"/>
    </source>
</evidence>
<sequence length="98" mass="10825">MDQGPGTTEVRLAKLMLVDGEASVTRFHLKDDGDGPPGLDGCFHRKSRNRYPSLPFTDVSQDEWILEQITNTNTHSSRLDGNGLTNSPRHIFVVDSTG</sequence>
<reference evidence="1 2" key="1">
    <citation type="journal article" date="2018" name="Nat. Ecol. Evol.">
        <title>Genomic signatures of mitonuclear coevolution across populations of Tigriopus californicus.</title>
        <authorList>
            <person name="Barreto F.S."/>
            <person name="Watson E.T."/>
            <person name="Lima T.G."/>
            <person name="Willett C.S."/>
            <person name="Edmands S."/>
            <person name="Li W."/>
            <person name="Burton R.S."/>
        </authorList>
    </citation>
    <scope>NUCLEOTIDE SEQUENCE [LARGE SCALE GENOMIC DNA]</scope>
    <source>
        <strain evidence="1 2">San Diego</strain>
    </source>
</reference>
<accession>A0A553NC82</accession>